<gene>
    <name evidence="1" type="primary">g378</name>
    <name evidence="1" type="ORF">NpPPO83_00000378</name>
</gene>
<comment type="caution">
    <text evidence="1">The sequence shown here is derived from an EMBL/GenBank/DDBJ whole genome shotgun (WGS) entry which is preliminary data.</text>
</comment>
<evidence type="ECO:0000313" key="1">
    <source>
        <dbReference type="EMBL" id="GME52601.1"/>
    </source>
</evidence>
<keyword evidence="2" id="KW-1185">Reference proteome</keyword>
<protein>
    <submittedName>
        <fullName evidence="1">Carbonyl reductase</fullName>
    </submittedName>
</protein>
<reference evidence="1" key="1">
    <citation type="submission" date="2024-09" db="EMBL/GenBank/DDBJ databases">
        <title>Draft Genome Sequences of Neofusicoccum parvum.</title>
        <authorList>
            <person name="Ashida A."/>
            <person name="Camagna M."/>
            <person name="Tanaka A."/>
            <person name="Takemoto D."/>
        </authorList>
    </citation>
    <scope>NUCLEOTIDE SEQUENCE</scope>
    <source>
        <strain evidence="1">PPO83</strain>
    </source>
</reference>
<evidence type="ECO:0000313" key="2">
    <source>
        <dbReference type="Proteomes" id="UP001165186"/>
    </source>
</evidence>
<name>A0ACB5SQK1_9PEZI</name>
<accession>A0ACB5SQK1</accession>
<proteinExistence type="predicted"/>
<organism evidence="1 2">
    <name type="scientific">Neofusicoccum parvum</name>
    <dbReference type="NCBI Taxonomy" id="310453"/>
    <lineage>
        <taxon>Eukaryota</taxon>
        <taxon>Fungi</taxon>
        <taxon>Dikarya</taxon>
        <taxon>Ascomycota</taxon>
        <taxon>Pezizomycotina</taxon>
        <taxon>Dothideomycetes</taxon>
        <taxon>Dothideomycetes incertae sedis</taxon>
        <taxon>Botryosphaeriales</taxon>
        <taxon>Botryosphaeriaceae</taxon>
        <taxon>Neofusicoccum</taxon>
    </lineage>
</organism>
<sequence length="306" mass="31110">MTTYARVAAVTGANKGIGLAIVRNLALQYPGSALNTGPLLIYLTARDTSRGQAALDALHQDAQLLKAKVLSAQGGPVSLTFHQLDISSPTSIDAFASFLAHTHSQIDIVINNAGIALDGFNATVAHRTLATNYHGTLHATLTLLPLLRPSPLSRLINLASTAGTLSAYPPPLRARFRAAAAPPNAPTAHAATAPTTALMQDFAAAVAAGQHAARGWPGSAYAVSKAGVIGATAAVGAWEGAAAEREGRAARGVWSCCPGWVATEMTKGRGARGVDEGAGVAVGLAVGEEGRGGRGGFWEGGGVGEW</sequence>
<dbReference type="EMBL" id="BSXG01000190">
    <property type="protein sequence ID" value="GME52601.1"/>
    <property type="molecule type" value="Genomic_DNA"/>
</dbReference>
<dbReference type="Proteomes" id="UP001165186">
    <property type="component" value="Unassembled WGS sequence"/>
</dbReference>